<dbReference type="AlphaFoldDB" id="I4G7J2"/>
<dbReference type="Proteomes" id="UP000003480">
    <property type="component" value="Unassembled WGS sequence"/>
</dbReference>
<comment type="caution">
    <text evidence="1">The sequence shown here is derived from an EMBL/GenBank/DDBJ whole genome shotgun (WGS) entry which is preliminary data.</text>
</comment>
<proteinExistence type="predicted"/>
<dbReference type="HOGENOM" id="CLU_2288267_0_0_3"/>
<name>I4G7J2_MICAE</name>
<organism evidence="1 2">
    <name type="scientific">Microcystis aeruginosa PCC 9443</name>
    <dbReference type="NCBI Taxonomy" id="1160281"/>
    <lineage>
        <taxon>Bacteria</taxon>
        <taxon>Bacillati</taxon>
        <taxon>Cyanobacteriota</taxon>
        <taxon>Cyanophyceae</taxon>
        <taxon>Oscillatoriophycideae</taxon>
        <taxon>Chroococcales</taxon>
        <taxon>Microcystaceae</taxon>
        <taxon>Microcystis</taxon>
    </lineage>
</organism>
<evidence type="ECO:0000313" key="1">
    <source>
        <dbReference type="EMBL" id="CCI03903.1"/>
    </source>
</evidence>
<evidence type="ECO:0000313" key="2">
    <source>
        <dbReference type="Proteomes" id="UP000003480"/>
    </source>
</evidence>
<dbReference type="EMBL" id="CAIJ01000460">
    <property type="protein sequence ID" value="CCI03903.1"/>
    <property type="molecule type" value="Genomic_DNA"/>
</dbReference>
<reference evidence="1 2" key="1">
    <citation type="submission" date="2012-04" db="EMBL/GenBank/DDBJ databases">
        <authorList>
            <person name="Genoscope - CEA"/>
        </authorList>
    </citation>
    <scope>NUCLEOTIDE SEQUENCE [LARGE SCALE GENOMIC DNA]</scope>
    <source>
        <strain evidence="1 2">9443</strain>
    </source>
</reference>
<protein>
    <submittedName>
        <fullName evidence="1">Uncharacterized protein</fullName>
    </submittedName>
</protein>
<accession>I4G7J2</accession>
<sequence>MAIATSPKQYPLILPATLALTVLQLISVPLNLQLPSINLLLSPIKPLPYNITAGNPNLDGDSISAFTINNSGQIAMADSDNKAVVISLHRLNPYLARDLID</sequence>
<gene>
    <name evidence="1" type="ORF">MICAC_5120003</name>
</gene>